<dbReference type="EMBL" id="MFKM01000009">
    <property type="protein sequence ID" value="OGG43626.1"/>
    <property type="molecule type" value="Genomic_DNA"/>
</dbReference>
<organism evidence="1 2">
    <name type="scientific">Candidatus Jorgensenbacteria bacterium RIFCSPLOWO2_12_FULL_42_11</name>
    <dbReference type="NCBI Taxonomy" id="1798473"/>
    <lineage>
        <taxon>Bacteria</taxon>
        <taxon>Candidatus Joergenseniibacteriota</taxon>
    </lineage>
</organism>
<dbReference type="Proteomes" id="UP000176633">
    <property type="component" value="Unassembled WGS sequence"/>
</dbReference>
<accession>A0A1F6C344</accession>
<evidence type="ECO:0000313" key="2">
    <source>
        <dbReference type="Proteomes" id="UP000176633"/>
    </source>
</evidence>
<sequence>MDRFQKAVEFASQNPNTVARRIAKAGADDVSLYLFSQKLYGELHNKDAEIADMFADELKRRSDLHLGFCNR</sequence>
<proteinExistence type="predicted"/>
<dbReference type="AlphaFoldDB" id="A0A1F6C344"/>
<protein>
    <submittedName>
        <fullName evidence="1">Uncharacterized protein</fullName>
    </submittedName>
</protein>
<evidence type="ECO:0000313" key="1">
    <source>
        <dbReference type="EMBL" id="OGG43626.1"/>
    </source>
</evidence>
<name>A0A1F6C344_9BACT</name>
<comment type="caution">
    <text evidence="1">The sequence shown here is derived from an EMBL/GenBank/DDBJ whole genome shotgun (WGS) entry which is preliminary data.</text>
</comment>
<gene>
    <name evidence="1" type="ORF">A3G50_00940</name>
</gene>
<reference evidence="1 2" key="1">
    <citation type="journal article" date="2016" name="Nat. Commun.">
        <title>Thousands of microbial genomes shed light on interconnected biogeochemical processes in an aquifer system.</title>
        <authorList>
            <person name="Anantharaman K."/>
            <person name="Brown C.T."/>
            <person name="Hug L.A."/>
            <person name="Sharon I."/>
            <person name="Castelle C.J."/>
            <person name="Probst A.J."/>
            <person name="Thomas B.C."/>
            <person name="Singh A."/>
            <person name="Wilkins M.J."/>
            <person name="Karaoz U."/>
            <person name="Brodie E.L."/>
            <person name="Williams K.H."/>
            <person name="Hubbard S.S."/>
            <person name="Banfield J.F."/>
        </authorList>
    </citation>
    <scope>NUCLEOTIDE SEQUENCE [LARGE SCALE GENOMIC DNA]</scope>
</reference>